<dbReference type="Ensembl" id="ENSEEET00000055847.1">
    <property type="protein sequence ID" value="ENSEEEP00000062461.1"/>
    <property type="gene ID" value="ENSEEEG00000025958.1"/>
</dbReference>
<comment type="function">
    <text evidence="15">Important regulator of cell cycle progression. Inhibits the kinase activity of CDK2 bound to cyclin A, but has little inhibitory activity on CDK2 bound to SPDYA. Involved in G1 arrest. Potent inhibitor of cyclin E- and cyclin A-CDK2 complexes. Forms a complex with cyclin type D-CDK4 complexes and is involved in the assembly, stability, and modulation of CCND1-CDK4 complex activation. Acts either as an inhibitor or an activator of cyclin type D-CDK4 complexes depending on its phosphorylation state and/or stoichometry.</text>
</comment>
<evidence type="ECO:0000256" key="4">
    <source>
        <dbReference type="ARBA" id="ARBA00006726"/>
    </source>
</evidence>
<evidence type="ECO:0000256" key="13">
    <source>
        <dbReference type="ARBA" id="ARBA00031903"/>
    </source>
</evidence>
<dbReference type="CTD" id="368329"/>
<evidence type="ECO:0000256" key="12">
    <source>
        <dbReference type="ARBA" id="ARBA00023306"/>
    </source>
</evidence>
<dbReference type="InterPro" id="IPR044898">
    <property type="entry name" value="CDI_dom_sf"/>
</dbReference>
<accession>A0AAY5F098</accession>
<evidence type="ECO:0000256" key="10">
    <source>
        <dbReference type="ARBA" id="ARBA00023013"/>
    </source>
</evidence>
<keyword evidence="7" id="KW-0597">Phosphoprotein</keyword>
<dbReference type="AlphaFoldDB" id="A0AAY5F098"/>
<reference evidence="18" key="3">
    <citation type="submission" date="2025-09" db="UniProtKB">
        <authorList>
            <consortium name="Ensembl"/>
        </authorList>
    </citation>
    <scope>IDENTIFICATION</scope>
</reference>
<evidence type="ECO:0000256" key="9">
    <source>
        <dbReference type="ARBA" id="ARBA00022843"/>
    </source>
</evidence>
<keyword evidence="6" id="KW-0963">Cytoplasm</keyword>
<keyword evidence="19" id="KW-1185">Reference proteome</keyword>
<dbReference type="Proteomes" id="UP000314983">
    <property type="component" value="Chromosome 2"/>
</dbReference>
<reference evidence="18 19" key="1">
    <citation type="submission" date="2020-05" db="EMBL/GenBank/DDBJ databases">
        <title>Electrophorus electricus (electric eel) genome, fEleEle1, primary haplotype.</title>
        <authorList>
            <person name="Myers G."/>
            <person name="Meyer A."/>
            <person name="Fedrigo O."/>
            <person name="Formenti G."/>
            <person name="Rhie A."/>
            <person name="Tracey A."/>
            <person name="Sims Y."/>
            <person name="Jarvis E.D."/>
        </authorList>
    </citation>
    <scope>NUCLEOTIDE SEQUENCE [LARGE SCALE GENOMIC DNA]</scope>
</reference>
<feature type="region of interest" description="Disordered" evidence="16">
    <location>
        <begin position="1"/>
        <end position="25"/>
    </location>
</feature>
<evidence type="ECO:0000256" key="1">
    <source>
        <dbReference type="ARBA" id="ARBA00004123"/>
    </source>
</evidence>
<evidence type="ECO:0000256" key="14">
    <source>
        <dbReference type="ARBA" id="ARBA00031925"/>
    </source>
</evidence>
<feature type="compositionally biased region" description="Polar residues" evidence="16">
    <location>
        <begin position="174"/>
        <end position="191"/>
    </location>
</feature>
<dbReference type="GeneID" id="113583571"/>
<sequence>MSNVHLSSGSPTLERMDARLSDQPKPSACRCLFGPVDHEELKKELKGHLKAMEEASSETWDFDFSSHTPRSNGRYRWKAVDSKDLPSFYSASERQGKQICSTGNNSVDVNGNHDRVVVTPCRLVEDKTERSESQLEKMDQHVKGQRKRPSCLDSSCQAKRSHTCLDEVSRRPGLTQTVDYTPKKSSPPTQT</sequence>
<evidence type="ECO:0000256" key="5">
    <source>
        <dbReference type="ARBA" id="ARBA00014547"/>
    </source>
</evidence>
<keyword evidence="9" id="KW-0832">Ubl conjugation</keyword>
<dbReference type="GO" id="GO:0004861">
    <property type="term" value="F:cyclin-dependent protein serine/threonine kinase inhibitor activity"/>
    <property type="evidence" value="ECO:0007669"/>
    <property type="project" value="InterPro"/>
</dbReference>
<feature type="region of interest" description="Disordered" evidence="16">
    <location>
        <begin position="128"/>
        <end position="191"/>
    </location>
</feature>
<dbReference type="GO" id="GO:0005768">
    <property type="term" value="C:endosome"/>
    <property type="evidence" value="ECO:0007669"/>
    <property type="project" value="UniProtKB-SubCell"/>
</dbReference>
<dbReference type="Gene3D" id="4.10.365.10">
    <property type="entry name" value="p27"/>
    <property type="match status" value="1"/>
</dbReference>
<dbReference type="GO" id="GO:0000082">
    <property type="term" value="P:G1/S transition of mitotic cell cycle"/>
    <property type="evidence" value="ECO:0007669"/>
    <property type="project" value="TreeGrafter"/>
</dbReference>
<gene>
    <name evidence="18" type="primary">cdkn1bb</name>
</gene>
<evidence type="ECO:0000256" key="15">
    <source>
        <dbReference type="ARBA" id="ARBA00045727"/>
    </source>
</evidence>
<feature type="domain" description="Cyclin-dependent kinase inhibitor" evidence="17">
    <location>
        <begin position="31"/>
        <end position="80"/>
    </location>
</feature>
<keyword evidence="12" id="KW-0131">Cell cycle</keyword>
<dbReference type="Pfam" id="PF02234">
    <property type="entry name" value="CDI"/>
    <property type="match status" value="1"/>
</dbReference>
<dbReference type="RefSeq" id="XP_026875766.1">
    <property type="nucleotide sequence ID" value="XM_027019965.2"/>
</dbReference>
<dbReference type="PANTHER" id="PTHR10265">
    <property type="entry name" value="CYCLIN-DEPENDENT KINASE INHIBITOR 1"/>
    <property type="match status" value="1"/>
</dbReference>
<proteinExistence type="inferred from homology"/>
<organism evidence="18 19">
    <name type="scientific">Electrophorus electricus</name>
    <name type="common">Electric eel</name>
    <name type="synonym">Gymnotus electricus</name>
    <dbReference type="NCBI Taxonomy" id="8005"/>
    <lineage>
        <taxon>Eukaryota</taxon>
        <taxon>Metazoa</taxon>
        <taxon>Chordata</taxon>
        <taxon>Craniata</taxon>
        <taxon>Vertebrata</taxon>
        <taxon>Euteleostomi</taxon>
        <taxon>Actinopterygii</taxon>
        <taxon>Neopterygii</taxon>
        <taxon>Teleostei</taxon>
        <taxon>Ostariophysi</taxon>
        <taxon>Gymnotiformes</taxon>
        <taxon>Gymnotoidei</taxon>
        <taxon>Gymnotidae</taxon>
        <taxon>Electrophorus</taxon>
    </lineage>
</organism>
<feature type="compositionally biased region" description="Basic and acidic residues" evidence="16">
    <location>
        <begin position="128"/>
        <end position="142"/>
    </location>
</feature>
<keyword evidence="8" id="KW-0967">Endosome</keyword>
<protein>
    <recommendedName>
        <fullName evidence="5">Cyclin-dependent kinase inhibitor 1B</fullName>
    </recommendedName>
    <alternativeName>
        <fullName evidence="14">Cyclin-dependent kinase inhibitor p27</fullName>
    </alternativeName>
    <alternativeName>
        <fullName evidence="13">p27Kip1</fullName>
    </alternativeName>
</protein>
<evidence type="ECO:0000256" key="8">
    <source>
        <dbReference type="ARBA" id="ARBA00022753"/>
    </source>
</evidence>
<dbReference type="GO" id="GO:0008285">
    <property type="term" value="P:negative regulation of cell population proliferation"/>
    <property type="evidence" value="ECO:0007669"/>
    <property type="project" value="TreeGrafter"/>
</dbReference>
<evidence type="ECO:0000256" key="3">
    <source>
        <dbReference type="ARBA" id="ARBA00004496"/>
    </source>
</evidence>
<dbReference type="GO" id="GO:0005634">
    <property type="term" value="C:nucleus"/>
    <property type="evidence" value="ECO:0007669"/>
    <property type="project" value="UniProtKB-SubCell"/>
</dbReference>
<evidence type="ECO:0000256" key="11">
    <source>
        <dbReference type="ARBA" id="ARBA00023242"/>
    </source>
</evidence>
<evidence type="ECO:0000256" key="6">
    <source>
        <dbReference type="ARBA" id="ARBA00022490"/>
    </source>
</evidence>
<evidence type="ECO:0000256" key="16">
    <source>
        <dbReference type="SAM" id="MobiDB-lite"/>
    </source>
</evidence>
<keyword evidence="10" id="KW-0649">Protein kinase inhibitor</keyword>
<evidence type="ECO:0000256" key="7">
    <source>
        <dbReference type="ARBA" id="ARBA00022553"/>
    </source>
</evidence>
<evidence type="ECO:0000259" key="17">
    <source>
        <dbReference type="Pfam" id="PF02234"/>
    </source>
</evidence>
<comment type="subcellular location">
    <subcellularLocation>
        <location evidence="3">Cytoplasm</location>
    </subcellularLocation>
    <subcellularLocation>
        <location evidence="2">Endosome</location>
    </subcellularLocation>
    <subcellularLocation>
        <location evidence="1">Nucleus</location>
    </subcellularLocation>
</comment>
<evidence type="ECO:0000313" key="19">
    <source>
        <dbReference type="Proteomes" id="UP000314983"/>
    </source>
</evidence>
<dbReference type="PANTHER" id="PTHR10265:SF9">
    <property type="entry name" value="CYCLIN-DEPENDENT KINASE INHIBITOR 1B"/>
    <property type="match status" value="1"/>
</dbReference>
<keyword evidence="11" id="KW-0539">Nucleus</keyword>
<name>A0AAY5F098_ELEEL</name>
<dbReference type="GO" id="GO:0045930">
    <property type="term" value="P:negative regulation of mitotic cell cycle"/>
    <property type="evidence" value="ECO:0007669"/>
    <property type="project" value="TreeGrafter"/>
</dbReference>
<feature type="compositionally biased region" description="Polar residues" evidence="16">
    <location>
        <begin position="1"/>
        <end position="11"/>
    </location>
</feature>
<evidence type="ECO:0000313" key="18">
    <source>
        <dbReference type="Ensembl" id="ENSEEEP00000062461.1"/>
    </source>
</evidence>
<evidence type="ECO:0000256" key="2">
    <source>
        <dbReference type="ARBA" id="ARBA00004177"/>
    </source>
</evidence>
<reference evidence="18" key="2">
    <citation type="submission" date="2025-08" db="UniProtKB">
        <authorList>
            <consortium name="Ensembl"/>
        </authorList>
    </citation>
    <scope>IDENTIFICATION</scope>
</reference>
<dbReference type="GeneTree" id="ENSGT00940000159852"/>
<dbReference type="GO" id="GO:0051087">
    <property type="term" value="F:protein-folding chaperone binding"/>
    <property type="evidence" value="ECO:0007669"/>
    <property type="project" value="TreeGrafter"/>
</dbReference>
<dbReference type="KEGG" id="eee:113583571"/>
<dbReference type="InterPro" id="IPR003175">
    <property type="entry name" value="CDI_dom"/>
</dbReference>
<comment type="similarity">
    <text evidence="4">Belongs to the CDI family.</text>
</comment>